<dbReference type="InterPro" id="IPR001647">
    <property type="entry name" value="HTH_TetR"/>
</dbReference>
<proteinExistence type="predicted"/>
<accession>A0A1H9TB90</accession>
<dbReference type="STRING" id="155974.SAMN04487818_106152"/>
<keyword evidence="7" id="KW-1185">Reference proteome</keyword>
<name>A0A1H9TB90_9PSEU</name>
<feature type="DNA-binding region" description="H-T-H motif" evidence="4">
    <location>
        <begin position="35"/>
        <end position="54"/>
    </location>
</feature>
<evidence type="ECO:0000256" key="2">
    <source>
        <dbReference type="ARBA" id="ARBA00023125"/>
    </source>
</evidence>
<dbReference type="InterPro" id="IPR036271">
    <property type="entry name" value="Tet_transcr_reg_TetR-rel_C_sf"/>
</dbReference>
<evidence type="ECO:0000256" key="3">
    <source>
        <dbReference type="ARBA" id="ARBA00023163"/>
    </source>
</evidence>
<organism evidence="6 7">
    <name type="scientific">Actinokineospora terrae</name>
    <dbReference type="NCBI Taxonomy" id="155974"/>
    <lineage>
        <taxon>Bacteria</taxon>
        <taxon>Bacillati</taxon>
        <taxon>Actinomycetota</taxon>
        <taxon>Actinomycetes</taxon>
        <taxon>Pseudonocardiales</taxon>
        <taxon>Pseudonocardiaceae</taxon>
        <taxon>Actinokineospora</taxon>
    </lineage>
</organism>
<dbReference type="AlphaFoldDB" id="A0A1H9TB90"/>
<gene>
    <name evidence="6" type="ORF">SAMN04487818_106152</name>
</gene>
<dbReference type="PANTHER" id="PTHR30055">
    <property type="entry name" value="HTH-TYPE TRANSCRIPTIONAL REGULATOR RUTR"/>
    <property type="match status" value="1"/>
</dbReference>
<keyword evidence="1" id="KW-0805">Transcription regulation</keyword>
<dbReference type="InterPro" id="IPR050109">
    <property type="entry name" value="HTH-type_TetR-like_transc_reg"/>
</dbReference>
<dbReference type="InterPro" id="IPR009057">
    <property type="entry name" value="Homeodomain-like_sf"/>
</dbReference>
<dbReference type="SUPFAM" id="SSF48498">
    <property type="entry name" value="Tetracyclin repressor-like, C-terminal domain"/>
    <property type="match status" value="1"/>
</dbReference>
<dbReference type="InterPro" id="IPR025996">
    <property type="entry name" value="MT1864/Rv1816-like_C"/>
</dbReference>
<dbReference type="PROSITE" id="PS50977">
    <property type="entry name" value="HTH_TETR_2"/>
    <property type="match status" value="1"/>
</dbReference>
<evidence type="ECO:0000313" key="6">
    <source>
        <dbReference type="EMBL" id="SER94049.1"/>
    </source>
</evidence>
<evidence type="ECO:0000313" key="7">
    <source>
        <dbReference type="Proteomes" id="UP000199051"/>
    </source>
</evidence>
<dbReference type="Pfam" id="PF13305">
    <property type="entry name" value="TetR_C_33"/>
    <property type="match status" value="1"/>
</dbReference>
<evidence type="ECO:0000259" key="5">
    <source>
        <dbReference type="PROSITE" id="PS50977"/>
    </source>
</evidence>
<dbReference type="PANTHER" id="PTHR30055:SF234">
    <property type="entry name" value="HTH-TYPE TRANSCRIPTIONAL REGULATOR BETI"/>
    <property type="match status" value="1"/>
</dbReference>
<keyword evidence="2 4" id="KW-0238">DNA-binding</keyword>
<dbReference type="SUPFAM" id="SSF46689">
    <property type="entry name" value="Homeodomain-like"/>
    <property type="match status" value="1"/>
</dbReference>
<protein>
    <submittedName>
        <fullName evidence="6">Transcriptional regulator, TetR family</fullName>
    </submittedName>
</protein>
<keyword evidence="3" id="KW-0804">Transcription</keyword>
<dbReference type="EMBL" id="FOGI01000006">
    <property type="protein sequence ID" value="SER94049.1"/>
    <property type="molecule type" value="Genomic_DNA"/>
</dbReference>
<dbReference type="Gene3D" id="1.10.357.10">
    <property type="entry name" value="Tetracycline Repressor, domain 2"/>
    <property type="match status" value="1"/>
</dbReference>
<dbReference type="RefSeq" id="WP_092778597.1">
    <property type="nucleotide sequence ID" value="NZ_FOGI01000006.1"/>
</dbReference>
<dbReference type="Proteomes" id="UP000199051">
    <property type="component" value="Unassembled WGS sequence"/>
</dbReference>
<feature type="domain" description="HTH tetR-type" evidence="5">
    <location>
        <begin position="12"/>
        <end position="72"/>
    </location>
</feature>
<evidence type="ECO:0000256" key="4">
    <source>
        <dbReference type="PROSITE-ProRule" id="PRU00335"/>
    </source>
</evidence>
<dbReference type="GO" id="GO:0000976">
    <property type="term" value="F:transcription cis-regulatory region binding"/>
    <property type="evidence" value="ECO:0007669"/>
    <property type="project" value="TreeGrafter"/>
</dbReference>
<dbReference type="Pfam" id="PF00440">
    <property type="entry name" value="TetR_N"/>
    <property type="match status" value="1"/>
</dbReference>
<sequence length="204" mass="22227">MSTGTRRERERATVRESMVAVALALLEREGAAALTVRRVAGEVEYTAPVVYQHFANKQALLLALVEVGYERLRERMAAAARTATTTDDRLLAPTGAYVRFAGDNPHLYALMNNTAVDPHDRFRAAAPITRLVVDLMTGWAAEHGVVLASPVEACEVAWGTLYGIASLGQLDTIGFDRAAHLADRALRALMLTWRTHPDGDYPAA</sequence>
<dbReference type="GO" id="GO:0003700">
    <property type="term" value="F:DNA-binding transcription factor activity"/>
    <property type="evidence" value="ECO:0007669"/>
    <property type="project" value="TreeGrafter"/>
</dbReference>
<evidence type="ECO:0000256" key="1">
    <source>
        <dbReference type="ARBA" id="ARBA00023015"/>
    </source>
</evidence>
<reference evidence="7" key="1">
    <citation type="submission" date="2016-10" db="EMBL/GenBank/DDBJ databases">
        <authorList>
            <person name="Varghese N."/>
            <person name="Submissions S."/>
        </authorList>
    </citation>
    <scope>NUCLEOTIDE SEQUENCE [LARGE SCALE GENOMIC DNA]</scope>
    <source>
        <strain evidence="7">DSM 44260</strain>
    </source>
</reference>